<comment type="similarity">
    <text evidence="1">Belongs to the UDP-glycosyltransferase family.</text>
</comment>
<accession>A0AA41RQ02</accession>
<feature type="non-terminal residue" evidence="2">
    <location>
        <position position="169"/>
    </location>
</feature>
<dbReference type="GO" id="GO:0080044">
    <property type="term" value="F:quercetin 7-O-glucosyltransferase activity"/>
    <property type="evidence" value="ECO:0007669"/>
    <property type="project" value="TreeGrafter"/>
</dbReference>
<dbReference type="Proteomes" id="UP001177140">
    <property type="component" value="Unassembled WGS sequence"/>
</dbReference>
<name>A0AA41RQ02_PAPNU</name>
<dbReference type="EMBL" id="JAJJMA010035285">
    <property type="protein sequence ID" value="MCL7024504.1"/>
    <property type="molecule type" value="Genomic_DNA"/>
</dbReference>
<protein>
    <submittedName>
        <fullName evidence="2">Uncharacterized protein</fullName>
    </submittedName>
</protein>
<evidence type="ECO:0000313" key="2">
    <source>
        <dbReference type="EMBL" id="MCL7024504.1"/>
    </source>
</evidence>
<dbReference type="PANTHER" id="PTHR11926:SF1395">
    <property type="entry name" value="GLYCOSYLTRANSFERASE"/>
    <property type="match status" value="1"/>
</dbReference>
<reference evidence="2" key="1">
    <citation type="submission" date="2022-03" db="EMBL/GenBank/DDBJ databases">
        <title>A functionally conserved STORR gene fusion in Papaver species that diverged 16.8 million years ago.</title>
        <authorList>
            <person name="Catania T."/>
        </authorList>
    </citation>
    <scope>NUCLEOTIDE SEQUENCE</scope>
    <source>
        <strain evidence="2">S-191538</strain>
    </source>
</reference>
<organism evidence="2 3">
    <name type="scientific">Papaver nudicaule</name>
    <name type="common">Iceland poppy</name>
    <dbReference type="NCBI Taxonomy" id="74823"/>
    <lineage>
        <taxon>Eukaryota</taxon>
        <taxon>Viridiplantae</taxon>
        <taxon>Streptophyta</taxon>
        <taxon>Embryophyta</taxon>
        <taxon>Tracheophyta</taxon>
        <taxon>Spermatophyta</taxon>
        <taxon>Magnoliopsida</taxon>
        <taxon>Ranunculales</taxon>
        <taxon>Papaveraceae</taxon>
        <taxon>Papaveroideae</taxon>
        <taxon>Papaver</taxon>
    </lineage>
</organism>
<dbReference type="Gene3D" id="3.40.50.2000">
    <property type="entry name" value="Glycogen Phosphorylase B"/>
    <property type="match status" value="1"/>
</dbReference>
<dbReference type="SUPFAM" id="SSF53756">
    <property type="entry name" value="UDP-Glycosyltransferase/glycogen phosphorylase"/>
    <property type="match status" value="1"/>
</dbReference>
<dbReference type="GO" id="GO:0080043">
    <property type="term" value="F:quercetin 3-O-glucosyltransferase activity"/>
    <property type="evidence" value="ECO:0007669"/>
    <property type="project" value="TreeGrafter"/>
</dbReference>
<sequence>MGSISDERRVANICHVVAMPYPGRGHINPMMNLCKLLVSKLGENIKITFVVTEEWFGFIDLKPRPPQIQLLTIPNVIPSELVRALKFAGFVDAVFTKMEAPVEQLMDKLELESPVTAIIADTYVPFMVSVGSRRNIPVVSLWTMSPSVFSILYHFDLFTQNGHFPVDLS</sequence>
<proteinExistence type="inferred from homology"/>
<evidence type="ECO:0000256" key="1">
    <source>
        <dbReference type="ARBA" id="ARBA00009995"/>
    </source>
</evidence>
<gene>
    <name evidence="2" type="ORF">MKW94_009296</name>
</gene>
<evidence type="ECO:0000313" key="3">
    <source>
        <dbReference type="Proteomes" id="UP001177140"/>
    </source>
</evidence>
<dbReference type="PANTHER" id="PTHR11926">
    <property type="entry name" value="GLUCOSYL/GLUCURONOSYL TRANSFERASES"/>
    <property type="match status" value="1"/>
</dbReference>
<keyword evidence="3" id="KW-1185">Reference proteome</keyword>
<comment type="caution">
    <text evidence="2">The sequence shown here is derived from an EMBL/GenBank/DDBJ whole genome shotgun (WGS) entry which is preliminary data.</text>
</comment>
<dbReference type="AlphaFoldDB" id="A0AA41RQ02"/>